<dbReference type="InterPro" id="IPR010902">
    <property type="entry name" value="NUMOD4"/>
</dbReference>
<evidence type="ECO:0000313" key="3">
    <source>
        <dbReference type="Proteomes" id="UP000015361"/>
    </source>
</evidence>
<sequence>MANTNTEIWKSIKGFEGYMVSNTGLVKS</sequence>
<dbReference type="Proteomes" id="UP000015361">
    <property type="component" value="Unassembled WGS sequence"/>
</dbReference>
<proteinExistence type="predicted"/>
<dbReference type="GO" id="GO:0016788">
    <property type="term" value="F:hydrolase activity, acting on ester bonds"/>
    <property type="evidence" value="ECO:0007669"/>
    <property type="project" value="InterPro"/>
</dbReference>
<reference evidence="2 3" key="1">
    <citation type="journal article" date="2013" name="Appl. Environ. Microbiol.">
        <title>The Carbohydrate Metabolism Signature of Lactococcus lactis Strain A12 Reveals Its Sourdough Ecosystem Origin.</title>
        <authorList>
            <person name="Passerini D."/>
            <person name="Coddeville M."/>
            <person name="Le Bourgeois P."/>
            <person name="Loubiere P."/>
            <person name="Ritzenthaler P."/>
            <person name="Fontagne-Faucher C."/>
            <person name="Daveran-Mingot M.L."/>
            <person name="Cocaign-Bousquet M."/>
        </authorList>
    </citation>
    <scope>NUCLEOTIDE SEQUENCE [LARGE SCALE GENOMIC DNA]</scope>
    <source>
        <strain evidence="2 3">A12</strain>
    </source>
</reference>
<evidence type="ECO:0000313" key="2">
    <source>
        <dbReference type="EMBL" id="CDG03862.1"/>
    </source>
</evidence>
<feature type="domain" description="NUMOD4" evidence="1">
    <location>
        <begin position="7"/>
        <end position="28"/>
    </location>
</feature>
<evidence type="ECO:0000259" key="1">
    <source>
        <dbReference type="Pfam" id="PF07463"/>
    </source>
</evidence>
<dbReference type="AlphaFoldDB" id="S6FRY8"/>
<dbReference type="RefSeq" id="WP_021722047.1">
    <property type="nucleotide sequence ID" value="NZ_CBLU010000006.1"/>
</dbReference>
<accession>S6FRY8</accession>
<dbReference type="Pfam" id="PF07463">
    <property type="entry name" value="NUMOD4"/>
    <property type="match status" value="1"/>
</dbReference>
<gene>
    <name evidence="2" type="ORF">O9U_08250</name>
</gene>
<comment type="caution">
    <text evidence="2">The sequence shown here is derived from an EMBL/GenBank/DDBJ whole genome shotgun (WGS) entry which is preliminary data.</text>
</comment>
<protein>
    <recommendedName>
        <fullName evidence="1">NUMOD4 domain-containing protein</fullName>
    </recommendedName>
</protein>
<name>S6FRY8_LACLL</name>
<dbReference type="EMBL" id="CBLU010000006">
    <property type="protein sequence ID" value="CDG03862.1"/>
    <property type="molecule type" value="Genomic_DNA"/>
</dbReference>
<organism evidence="2 3">
    <name type="scientific">Lactococcus lactis subsp. lactis A12</name>
    <dbReference type="NCBI Taxonomy" id="1137134"/>
    <lineage>
        <taxon>Bacteria</taxon>
        <taxon>Bacillati</taxon>
        <taxon>Bacillota</taxon>
        <taxon>Bacilli</taxon>
        <taxon>Lactobacillales</taxon>
        <taxon>Streptococcaceae</taxon>
        <taxon>Lactococcus</taxon>
    </lineage>
</organism>